<keyword evidence="1" id="KW-0812">Transmembrane</keyword>
<sequence>MATHWFSLTSFPDDRGLWQTFLYWFAYFRVIVFIIKATTIFIKVYQPISARAYSSKAKSTAPLKHSTERLLTKLDLPLISGVKLHLVWRTGTHHILKAGVSLASAKFMLVKEPGRSLGYQVKWLLKWGGVKVSVQS</sequence>
<feature type="transmembrane region" description="Helical" evidence="1">
    <location>
        <begin position="20"/>
        <end position="42"/>
    </location>
</feature>
<organism evidence="2 3">
    <name type="scientific">Bionectria ochroleuca</name>
    <name type="common">Gliocladium roseum</name>
    <dbReference type="NCBI Taxonomy" id="29856"/>
    <lineage>
        <taxon>Eukaryota</taxon>
        <taxon>Fungi</taxon>
        <taxon>Dikarya</taxon>
        <taxon>Ascomycota</taxon>
        <taxon>Pezizomycotina</taxon>
        <taxon>Sordariomycetes</taxon>
        <taxon>Hypocreomycetidae</taxon>
        <taxon>Hypocreales</taxon>
        <taxon>Bionectriaceae</taxon>
        <taxon>Clonostachys</taxon>
    </lineage>
</organism>
<evidence type="ECO:0000313" key="3">
    <source>
        <dbReference type="Proteomes" id="UP000616885"/>
    </source>
</evidence>
<dbReference type="AlphaFoldDB" id="A0A8H7K5U3"/>
<accession>A0A8H7K5U3</accession>
<name>A0A8H7K5U3_BIOOC</name>
<keyword evidence="1" id="KW-1133">Transmembrane helix</keyword>
<reference evidence="2" key="1">
    <citation type="submission" date="2020-10" db="EMBL/GenBank/DDBJ databases">
        <title>High-Quality Genome Resource of Clonostachys rosea strain S41 by Oxford Nanopore Long-Read Sequencing.</title>
        <authorList>
            <person name="Wang H."/>
        </authorList>
    </citation>
    <scope>NUCLEOTIDE SEQUENCE</scope>
    <source>
        <strain evidence="2">S41</strain>
    </source>
</reference>
<dbReference type="EMBL" id="JADCTT010000014">
    <property type="protein sequence ID" value="KAF9744407.1"/>
    <property type="molecule type" value="Genomic_DNA"/>
</dbReference>
<protein>
    <submittedName>
        <fullName evidence="2">Uncharacterized protein</fullName>
    </submittedName>
</protein>
<dbReference type="Proteomes" id="UP000616885">
    <property type="component" value="Unassembled WGS sequence"/>
</dbReference>
<evidence type="ECO:0000256" key="1">
    <source>
        <dbReference type="SAM" id="Phobius"/>
    </source>
</evidence>
<comment type="caution">
    <text evidence="2">The sequence shown here is derived from an EMBL/GenBank/DDBJ whole genome shotgun (WGS) entry which is preliminary data.</text>
</comment>
<keyword evidence="1" id="KW-0472">Membrane</keyword>
<evidence type="ECO:0000313" key="2">
    <source>
        <dbReference type="EMBL" id="KAF9744407.1"/>
    </source>
</evidence>
<proteinExistence type="predicted"/>
<gene>
    <name evidence="2" type="ORF">IM811_005188</name>
</gene>